<dbReference type="Proteomes" id="UP000320333">
    <property type="component" value="Unassembled WGS sequence"/>
</dbReference>
<keyword evidence="5" id="KW-1185">Reference proteome</keyword>
<sequence>MSEDSVTTGTIEDLFKAIKSSNSDSVRSIISSNKDLTKEKLRDATAKFDVDVEIDAYKFLGAYIGSCTPLQMALLKGHDSIAKDIIDVSSKEDLDVSFGGGNTALHLATLLGAKEIVKLLLERGANRQARNTKGFAPVDVLDDSEMRKLFQ</sequence>
<name>A0A507FTP0_9FUNG</name>
<dbReference type="GO" id="GO:0085020">
    <property type="term" value="P:protein K6-linked ubiquitination"/>
    <property type="evidence" value="ECO:0007669"/>
    <property type="project" value="TreeGrafter"/>
</dbReference>
<dbReference type="STRING" id="246404.A0A507FTP0"/>
<dbReference type="OrthoDB" id="194358at2759"/>
<dbReference type="PROSITE" id="PS50088">
    <property type="entry name" value="ANK_REPEAT"/>
    <property type="match status" value="1"/>
</dbReference>
<comment type="caution">
    <text evidence="4">The sequence shown here is derived from an EMBL/GenBank/DDBJ whole genome shotgun (WGS) entry which is preliminary data.</text>
</comment>
<feature type="repeat" description="ANK" evidence="3">
    <location>
        <begin position="100"/>
        <end position="132"/>
    </location>
</feature>
<dbReference type="GO" id="GO:0004842">
    <property type="term" value="F:ubiquitin-protein transferase activity"/>
    <property type="evidence" value="ECO:0007669"/>
    <property type="project" value="TreeGrafter"/>
</dbReference>
<proteinExistence type="predicted"/>
<reference evidence="4 5" key="1">
    <citation type="journal article" date="2019" name="Sci. Rep.">
        <title>Comparative genomics of chytrid fungi reveal insights into the obligate biotrophic and pathogenic lifestyle of Synchytrium endobioticum.</title>
        <authorList>
            <person name="van de Vossenberg B.T.L.H."/>
            <person name="Warris S."/>
            <person name="Nguyen H.D.T."/>
            <person name="van Gent-Pelzer M.P.E."/>
            <person name="Joly D.L."/>
            <person name="van de Geest H.C."/>
            <person name="Bonants P.J.M."/>
            <person name="Smith D.S."/>
            <person name="Levesque C.A."/>
            <person name="van der Lee T.A.J."/>
        </authorList>
    </citation>
    <scope>NUCLEOTIDE SEQUENCE [LARGE SCALE GENOMIC DNA]</scope>
    <source>
        <strain evidence="4 5">CBS 675.73</strain>
    </source>
</reference>
<gene>
    <name evidence="4" type="ORF">CcCBS67573_g00209</name>
</gene>
<dbReference type="EMBL" id="QEAP01000003">
    <property type="protein sequence ID" value="TPX78476.1"/>
    <property type="molecule type" value="Genomic_DNA"/>
</dbReference>
<organism evidence="4 5">
    <name type="scientific">Chytriomyces confervae</name>
    <dbReference type="NCBI Taxonomy" id="246404"/>
    <lineage>
        <taxon>Eukaryota</taxon>
        <taxon>Fungi</taxon>
        <taxon>Fungi incertae sedis</taxon>
        <taxon>Chytridiomycota</taxon>
        <taxon>Chytridiomycota incertae sedis</taxon>
        <taxon>Chytridiomycetes</taxon>
        <taxon>Chytridiales</taxon>
        <taxon>Chytriomycetaceae</taxon>
        <taxon>Chytriomyces</taxon>
    </lineage>
</organism>
<dbReference type="Gene3D" id="1.25.40.20">
    <property type="entry name" value="Ankyrin repeat-containing domain"/>
    <property type="match status" value="1"/>
</dbReference>
<evidence type="ECO:0000313" key="5">
    <source>
        <dbReference type="Proteomes" id="UP000320333"/>
    </source>
</evidence>
<evidence type="ECO:0000313" key="4">
    <source>
        <dbReference type="EMBL" id="TPX78476.1"/>
    </source>
</evidence>
<protein>
    <submittedName>
        <fullName evidence="4">Uncharacterized protein</fullName>
    </submittedName>
</protein>
<dbReference type="PANTHER" id="PTHR24171">
    <property type="entry name" value="ANKYRIN REPEAT DOMAIN-CONTAINING PROTEIN 39-RELATED"/>
    <property type="match status" value="1"/>
</dbReference>
<dbReference type="SUPFAM" id="SSF48403">
    <property type="entry name" value="Ankyrin repeat"/>
    <property type="match status" value="1"/>
</dbReference>
<dbReference type="InterPro" id="IPR002110">
    <property type="entry name" value="Ankyrin_rpt"/>
</dbReference>
<dbReference type="Pfam" id="PF12796">
    <property type="entry name" value="Ank_2"/>
    <property type="match status" value="1"/>
</dbReference>
<evidence type="ECO:0000256" key="2">
    <source>
        <dbReference type="ARBA" id="ARBA00023043"/>
    </source>
</evidence>
<dbReference type="AlphaFoldDB" id="A0A507FTP0"/>
<accession>A0A507FTP0</accession>
<evidence type="ECO:0000256" key="1">
    <source>
        <dbReference type="ARBA" id="ARBA00022737"/>
    </source>
</evidence>
<dbReference type="PANTHER" id="PTHR24171:SF8">
    <property type="entry name" value="BRCA1-ASSOCIATED RING DOMAIN PROTEIN 1"/>
    <property type="match status" value="1"/>
</dbReference>
<evidence type="ECO:0000256" key="3">
    <source>
        <dbReference type="PROSITE-ProRule" id="PRU00023"/>
    </source>
</evidence>
<dbReference type="PROSITE" id="PS50297">
    <property type="entry name" value="ANK_REP_REGION"/>
    <property type="match status" value="1"/>
</dbReference>
<dbReference type="SMART" id="SM00248">
    <property type="entry name" value="ANK"/>
    <property type="match status" value="2"/>
</dbReference>
<keyword evidence="1" id="KW-0677">Repeat</keyword>
<keyword evidence="2 3" id="KW-0040">ANK repeat</keyword>
<dbReference type="InterPro" id="IPR036770">
    <property type="entry name" value="Ankyrin_rpt-contain_sf"/>
</dbReference>